<evidence type="ECO:0000256" key="1">
    <source>
        <dbReference type="SAM" id="MobiDB-lite"/>
    </source>
</evidence>
<name>A0A9X3EG50_9GAMM</name>
<dbReference type="RefSeq" id="WP_283174828.1">
    <property type="nucleotide sequence ID" value="NZ_JAPNOA010000056.1"/>
</dbReference>
<evidence type="ECO:0000313" key="2">
    <source>
        <dbReference type="EMBL" id="MCY0966626.1"/>
    </source>
</evidence>
<keyword evidence="3" id="KW-1185">Reference proteome</keyword>
<dbReference type="Proteomes" id="UP001150830">
    <property type="component" value="Unassembled WGS sequence"/>
</dbReference>
<protein>
    <submittedName>
        <fullName evidence="2">Uncharacterized protein</fullName>
    </submittedName>
</protein>
<organism evidence="2 3">
    <name type="scientific">Parathalassolituus penaei</name>
    <dbReference type="NCBI Taxonomy" id="2997323"/>
    <lineage>
        <taxon>Bacteria</taxon>
        <taxon>Pseudomonadati</taxon>
        <taxon>Pseudomonadota</taxon>
        <taxon>Gammaproteobacteria</taxon>
        <taxon>Oceanospirillales</taxon>
        <taxon>Oceanospirillaceae</taxon>
        <taxon>Parathalassolituus</taxon>
    </lineage>
</organism>
<dbReference type="AlphaFoldDB" id="A0A9X3EG50"/>
<reference evidence="2" key="1">
    <citation type="submission" date="2022-11" db="EMBL/GenBank/DDBJ databases">
        <title>Parathalassolutuus dongxingensis gen. nov., sp. nov., a novel member of family Oceanospirillaceae isolated from a coastal shrimp pond in Guangxi, China.</title>
        <authorList>
            <person name="Chen H."/>
        </authorList>
    </citation>
    <scope>NUCLEOTIDE SEQUENCE</scope>
    <source>
        <strain evidence="2">G-43</strain>
    </source>
</reference>
<feature type="compositionally biased region" description="Basic and acidic residues" evidence="1">
    <location>
        <begin position="34"/>
        <end position="44"/>
    </location>
</feature>
<sequence length="53" mass="5968">MRIIAADELLHRITGKPVLISNATIKLMAGERDRTHFSHDKSARELGCYSTSR</sequence>
<evidence type="ECO:0000313" key="3">
    <source>
        <dbReference type="Proteomes" id="UP001150830"/>
    </source>
</evidence>
<feature type="region of interest" description="Disordered" evidence="1">
    <location>
        <begin position="34"/>
        <end position="53"/>
    </location>
</feature>
<accession>A0A9X3EG50</accession>
<proteinExistence type="predicted"/>
<gene>
    <name evidence="2" type="ORF">OUO13_15670</name>
</gene>
<dbReference type="EMBL" id="JAPNOA010000056">
    <property type="protein sequence ID" value="MCY0966626.1"/>
    <property type="molecule type" value="Genomic_DNA"/>
</dbReference>
<comment type="caution">
    <text evidence="2">The sequence shown here is derived from an EMBL/GenBank/DDBJ whole genome shotgun (WGS) entry which is preliminary data.</text>
</comment>